<feature type="domain" description="Translation elongation factor EFTu-like" evidence="2">
    <location>
        <begin position="72"/>
        <end position="141"/>
    </location>
</feature>
<comment type="caution">
    <text evidence="3">The sequence shown here is derived from an EMBL/GenBank/DDBJ whole genome shotgun (WGS) entry which is preliminary data.</text>
</comment>
<dbReference type="EMBL" id="BAAAOS010000048">
    <property type="protein sequence ID" value="GAA1598286.1"/>
    <property type="molecule type" value="Genomic_DNA"/>
</dbReference>
<dbReference type="InterPro" id="IPR050055">
    <property type="entry name" value="EF-Tu_GTPase"/>
</dbReference>
<organism evidence="3 4">
    <name type="scientific">Kribbella sancticallisti</name>
    <dbReference type="NCBI Taxonomy" id="460087"/>
    <lineage>
        <taxon>Bacteria</taxon>
        <taxon>Bacillati</taxon>
        <taxon>Actinomycetota</taxon>
        <taxon>Actinomycetes</taxon>
        <taxon>Propionibacteriales</taxon>
        <taxon>Kribbellaceae</taxon>
        <taxon>Kribbella</taxon>
    </lineage>
</organism>
<dbReference type="RefSeq" id="WP_344219867.1">
    <property type="nucleotide sequence ID" value="NZ_BAAAOS010000048.1"/>
</dbReference>
<dbReference type="InterPro" id="IPR004161">
    <property type="entry name" value="EFTu-like_2"/>
</dbReference>
<accession>A0ABP4Q1K3</accession>
<feature type="compositionally biased region" description="Basic and acidic residues" evidence="1">
    <location>
        <begin position="29"/>
        <end position="50"/>
    </location>
</feature>
<evidence type="ECO:0000313" key="4">
    <source>
        <dbReference type="Proteomes" id="UP001500393"/>
    </source>
</evidence>
<keyword evidence="4" id="KW-1185">Reference proteome</keyword>
<evidence type="ECO:0000256" key="1">
    <source>
        <dbReference type="SAM" id="MobiDB-lite"/>
    </source>
</evidence>
<sequence length="143" mass="15291">MGWKFWKREPNPMDPQQLLNQAHAGSPDRPQDGRPDGPHDRADRAPDRPQDGVPVGVFLLTVEDVFSITGRGTVVTGRVTAGMAEVGDQVTITRAGLPIATSRITGVEAFRKTLTAARAGENVGLLLEGVARDQVLAGDVISR</sequence>
<dbReference type="Gene3D" id="2.40.30.10">
    <property type="entry name" value="Translation factors"/>
    <property type="match status" value="1"/>
</dbReference>
<feature type="region of interest" description="Disordered" evidence="1">
    <location>
        <begin position="1"/>
        <end position="53"/>
    </location>
</feature>
<proteinExistence type="predicted"/>
<feature type="compositionally biased region" description="Basic and acidic residues" evidence="1">
    <location>
        <begin position="1"/>
        <end position="11"/>
    </location>
</feature>
<dbReference type="PANTHER" id="PTHR43721">
    <property type="entry name" value="ELONGATION FACTOR TU-RELATED"/>
    <property type="match status" value="1"/>
</dbReference>
<dbReference type="SUPFAM" id="SSF50447">
    <property type="entry name" value="Translation proteins"/>
    <property type="match status" value="1"/>
</dbReference>
<reference evidence="4" key="1">
    <citation type="journal article" date="2019" name="Int. J. Syst. Evol. Microbiol.">
        <title>The Global Catalogue of Microorganisms (GCM) 10K type strain sequencing project: providing services to taxonomists for standard genome sequencing and annotation.</title>
        <authorList>
            <consortium name="The Broad Institute Genomics Platform"/>
            <consortium name="The Broad Institute Genome Sequencing Center for Infectious Disease"/>
            <person name="Wu L."/>
            <person name="Ma J."/>
        </authorList>
    </citation>
    <scope>NUCLEOTIDE SEQUENCE [LARGE SCALE GENOMIC DNA]</scope>
    <source>
        <strain evidence="4">JCM 14969</strain>
    </source>
</reference>
<evidence type="ECO:0000313" key="3">
    <source>
        <dbReference type="EMBL" id="GAA1598286.1"/>
    </source>
</evidence>
<evidence type="ECO:0000259" key="2">
    <source>
        <dbReference type="Pfam" id="PF03144"/>
    </source>
</evidence>
<dbReference type="InterPro" id="IPR009000">
    <property type="entry name" value="Transl_B-barrel_sf"/>
</dbReference>
<protein>
    <recommendedName>
        <fullName evidence="2">Translation elongation factor EFTu-like domain-containing protein</fullName>
    </recommendedName>
</protein>
<gene>
    <name evidence="3" type="ORF">GCM10009789_60320</name>
</gene>
<name>A0ABP4Q1K3_9ACTN</name>
<dbReference type="Pfam" id="PF03144">
    <property type="entry name" value="GTP_EFTU_D2"/>
    <property type="match status" value="1"/>
</dbReference>
<dbReference type="Proteomes" id="UP001500393">
    <property type="component" value="Unassembled WGS sequence"/>
</dbReference>
<dbReference type="PANTHER" id="PTHR43721:SF22">
    <property type="entry name" value="ELONGATION FACTOR TU, MITOCHONDRIAL"/>
    <property type="match status" value="1"/>
</dbReference>